<dbReference type="GO" id="GO:0006508">
    <property type="term" value="P:proteolysis"/>
    <property type="evidence" value="ECO:0007669"/>
    <property type="project" value="UniProtKB-KW"/>
</dbReference>
<keyword evidence="1" id="KW-0812">Transmembrane</keyword>
<proteinExistence type="predicted"/>
<dbReference type="AlphaFoldDB" id="A0A174G9C7"/>
<protein>
    <submittedName>
        <fullName evidence="3">CAAX amino terminal protease self-immunity</fullName>
    </submittedName>
</protein>
<dbReference type="PANTHER" id="PTHR36435:SF1">
    <property type="entry name" value="CAAX AMINO TERMINAL PROTEASE FAMILY PROTEIN"/>
    <property type="match status" value="1"/>
</dbReference>
<evidence type="ECO:0000259" key="2">
    <source>
        <dbReference type="Pfam" id="PF02517"/>
    </source>
</evidence>
<keyword evidence="1" id="KW-0472">Membrane</keyword>
<feature type="transmembrane region" description="Helical" evidence="1">
    <location>
        <begin position="46"/>
        <end position="67"/>
    </location>
</feature>
<feature type="transmembrane region" description="Helical" evidence="1">
    <location>
        <begin position="88"/>
        <end position="108"/>
    </location>
</feature>
<dbReference type="Pfam" id="PF02517">
    <property type="entry name" value="Rce1-like"/>
    <property type="match status" value="1"/>
</dbReference>
<name>A0A174G9C7_9FIRM</name>
<dbReference type="InterPro" id="IPR052710">
    <property type="entry name" value="CAAX_protease"/>
</dbReference>
<dbReference type="GO" id="GO:0004175">
    <property type="term" value="F:endopeptidase activity"/>
    <property type="evidence" value="ECO:0007669"/>
    <property type="project" value="UniProtKB-ARBA"/>
</dbReference>
<organism evidence="3 4">
    <name type="scientific">Agathobacter rectalis</name>
    <dbReference type="NCBI Taxonomy" id="39491"/>
    <lineage>
        <taxon>Bacteria</taxon>
        <taxon>Bacillati</taxon>
        <taxon>Bacillota</taxon>
        <taxon>Clostridia</taxon>
        <taxon>Lachnospirales</taxon>
        <taxon>Lachnospiraceae</taxon>
        <taxon>Agathobacter</taxon>
    </lineage>
</organism>
<keyword evidence="3" id="KW-0378">Hydrolase</keyword>
<keyword evidence="3" id="KW-0645">Protease</keyword>
<feature type="transmembrane region" description="Helical" evidence="1">
    <location>
        <begin position="163"/>
        <end position="182"/>
    </location>
</feature>
<feature type="domain" description="CAAX prenyl protease 2/Lysostaphin resistance protein A-like" evidence="2">
    <location>
        <begin position="133"/>
        <end position="230"/>
    </location>
</feature>
<keyword evidence="1" id="KW-1133">Transmembrane helix</keyword>
<evidence type="ECO:0000313" key="4">
    <source>
        <dbReference type="Proteomes" id="UP000095384"/>
    </source>
</evidence>
<dbReference type="PANTHER" id="PTHR36435">
    <property type="entry name" value="SLR1288 PROTEIN"/>
    <property type="match status" value="1"/>
</dbReference>
<dbReference type="RefSeq" id="WP_055224979.1">
    <property type="nucleotide sequence ID" value="NZ_CYYW01000025.1"/>
</dbReference>
<evidence type="ECO:0000313" key="3">
    <source>
        <dbReference type="EMBL" id="CUO59072.1"/>
    </source>
</evidence>
<accession>A0A174G9C7</accession>
<dbReference type="GO" id="GO:0080120">
    <property type="term" value="P:CAAX-box protein maturation"/>
    <property type="evidence" value="ECO:0007669"/>
    <property type="project" value="UniProtKB-ARBA"/>
</dbReference>
<reference evidence="3 4" key="1">
    <citation type="submission" date="2015-09" db="EMBL/GenBank/DDBJ databases">
        <authorList>
            <consortium name="Pathogen Informatics"/>
        </authorList>
    </citation>
    <scope>NUCLEOTIDE SEQUENCE [LARGE SCALE GENOMIC DNA]</scope>
    <source>
        <strain evidence="3 4">2789STDY5608860</strain>
    </source>
</reference>
<feature type="transmembrane region" description="Helical" evidence="1">
    <location>
        <begin position="128"/>
        <end position="151"/>
    </location>
</feature>
<evidence type="ECO:0000256" key="1">
    <source>
        <dbReference type="SAM" id="Phobius"/>
    </source>
</evidence>
<sequence>MNKRKSNYIYIEMRHKMLIVGVIIIHVCFMLIGASGIISGLKEKNIFYGLLINMIYQLTLIIMIGVAMKQYLTTSFKKFKADRISVNIKRVLAGVGMAFLLSCIARIIEMTVCSNISVPANQSNVNGYFVDYPILAVIMSVIMGPFTEELIYRGILFRFFSKYGELCAVLVTGFLFGTMHMLSSFGNANILLFLCQWLDYFLSGILLGFIYKKYQNIWINVSIHGTWNLIGAGMILTKIMLTK</sequence>
<dbReference type="EMBL" id="CYYW01000025">
    <property type="protein sequence ID" value="CUO59072.1"/>
    <property type="molecule type" value="Genomic_DNA"/>
</dbReference>
<feature type="transmembrane region" description="Helical" evidence="1">
    <location>
        <begin position="217"/>
        <end position="241"/>
    </location>
</feature>
<dbReference type="Proteomes" id="UP000095384">
    <property type="component" value="Unassembled WGS sequence"/>
</dbReference>
<dbReference type="InterPro" id="IPR003675">
    <property type="entry name" value="Rce1/LyrA-like_dom"/>
</dbReference>
<feature type="transmembrane region" description="Helical" evidence="1">
    <location>
        <begin position="188"/>
        <end position="210"/>
    </location>
</feature>
<gene>
    <name evidence="3" type="ORF">ERS852417_02646</name>
</gene>
<feature type="transmembrane region" description="Helical" evidence="1">
    <location>
        <begin position="20"/>
        <end position="40"/>
    </location>
</feature>